<dbReference type="InterPro" id="IPR011089">
    <property type="entry name" value="GmrSD_C"/>
</dbReference>
<dbReference type="OrthoDB" id="5196645at2"/>
<dbReference type="AlphaFoldDB" id="A0A1H0E2P8"/>
<organism evidence="3 4">
    <name type="scientific">Actinacidiphila guanduensis</name>
    <dbReference type="NCBI Taxonomy" id="310781"/>
    <lineage>
        <taxon>Bacteria</taxon>
        <taxon>Bacillati</taxon>
        <taxon>Actinomycetota</taxon>
        <taxon>Actinomycetes</taxon>
        <taxon>Kitasatosporales</taxon>
        <taxon>Streptomycetaceae</taxon>
        <taxon>Actinacidiphila</taxon>
    </lineage>
</organism>
<dbReference type="Pfam" id="PF07510">
    <property type="entry name" value="GmrSD_C"/>
    <property type="match status" value="1"/>
</dbReference>
<keyword evidence="4" id="KW-1185">Reference proteome</keyword>
<name>A0A1H0E2P8_9ACTN</name>
<dbReference type="PANTHER" id="PTHR24094:SF15">
    <property type="entry name" value="AMP-DEPENDENT SYNTHETASE_LIGASE DOMAIN-CONTAINING PROTEIN-RELATED"/>
    <property type="match status" value="1"/>
</dbReference>
<evidence type="ECO:0000259" key="2">
    <source>
        <dbReference type="Pfam" id="PF07510"/>
    </source>
</evidence>
<keyword evidence="1" id="KW-0732">Signal</keyword>
<feature type="domain" description="GmrSD restriction endonucleases C-terminal" evidence="2">
    <location>
        <begin position="105"/>
        <end position="208"/>
    </location>
</feature>
<dbReference type="PANTHER" id="PTHR24094">
    <property type="entry name" value="SECRETED PROTEIN"/>
    <property type="match status" value="1"/>
</dbReference>
<evidence type="ECO:0000313" key="4">
    <source>
        <dbReference type="Proteomes" id="UP000199341"/>
    </source>
</evidence>
<evidence type="ECO:0000256" key="1">
    <source>
        <dbReference type="SAM" id="SignalP"/>
    </source>
</evidence>
<gene>
    <name evidence="3" type="ORF">SAMN05216259_105447</name>
</gene>
<reference evidence="3 4" key="1">
    <citation type="submission" date="2016-10" db="EMBL/GenBank/DDBJ databases">
        <authorList>
            <person name="de Groot N.N."/>
        </authorList>
    </citation>
    <scope>NUCLEOTIDE SEQUENCE [LARGE SCALE GENOMIC DNA]</scope>
    <source>
        <strain evidence="3 4">CGMCC 4.2022</strain>
    </source>
</reference>
<accession>A0A1H0E2P8</accession>
<proteinExistence type="predicted"/>
<feature type="signal peptide" evidence="1">
    <location>
        <begin position="1"/>
        <end position="33"/>
    </location>
</feature>
<evidence type="ECO:0000313" key="3">
    <source>
        <dbReference type="EMBL" id="SDN76593.1"/>
    </source>
</evidence>
<dbReference type="STRING" id="310781.SAMN05216259_105447"/>
<protein>
    <recommendedName>
        <fullName evidence="2">GmrSD restriction endonucleases C-terminal domain-containing protein</fullName>
    </recommendedName>
</protein>
<sequence length="214" mass="22860">MPKTRLLHALCASAGAVFLAATALLTGSGTAQAALPTPISASTARTYLSSMTATAETHASSYDRDLFPTWITISGTCDTREYVIKRDGSDVVTDSSCKATSGSWSSPYDGVTTTNPSTFDIDHLVPLSEAWDSGAWAWTTAQRQAFANDVTRPQLLAVSASSNRSKGDDDPAEWLPQASYRCTYARAWVQVKHYYGLTVDSAEKSALSSILNGC</sequence>
<dbReference type="RefSeq" id="WP_093784696.1">
    <property type="nucleotide sequence ID" value="NZ_FNIE01000005.1"/>
</dbReference>
<dbReference type="Proteomes" id="UP000199341">
    <property type="component" value="Unassembled WGS sequence"/>
</dbReference>
<feature type="chain" id="PRO_5011484385" description="GmrSD restriction endonucleases C-terminal domain-containing protein" evidence="1">
    <location>
        <begin position="34"/>
        <end position="214"/>
    </location>
</feature>
<dbReference type="EMBL" id="FNIE01000005">
    <property type="protein sequence ID" value="SDN76593.1"/>
    <property type="molecule type" value="Genomic_DNA"/>
</dbReference>